<evidence type="ECO:0000313" key="2">
    <source>
        <dbReference type="EMBL" id="QIG76624.1"/>
    </source>
</evidence>
<feature type="transmembrane region" description="Helical" evidence="1">
    <location>
        <begin position="31"/>
        <end position="52"/>
    </location>
</feature>
<sequence>MVSGFTRIWKTIRVNFCAIFLGVENMTIGDALVHIFNGLVVIAIVLFFLGVFSR</sequence>
<dbReference type="EMBL" id="MN988555">
    <property type="protein sequence ID" value="QIG76624.1"/>
    <property type="molecule type" value="Genomic_DNA"/>
</dbReference>
<keyword evidence="1" id="KW-1133">Transmembrane helix</keyword>
<reference evidence="2" key="1">
    <citation type="submission" date="2020-01" db="EMBL/GenBank/DDBJ databases">
        <title>Patterns of diversity and host range of bacteriophage communities associated with bean-nodulatin bacteria.</title>
        <authorList>
            <person name="Vann Cauwenberghe J."/>
            <person name="Santamaria R.I."/>
            <person name="Bustos P."/>
            <person name="Juarez S."/>
            <person name="Gonzalez V."/>
        </authorList>
    </citation>
    <scope>NUCLEOTIDE SEQUENCE</scope>
</reference>
<organism evidence="2 3">
    <name type="scientific">Rhizobium phage RHph_I1_6</name>
    <dbReference type="NCBI Taxonomy" id="2509728"/>
    <lineage>
        <taxon>Viruses</taxon>
        <taxon>Duplodnaviria</taxon>
        <taxon>Heunggongvirae</taxon>
        <taxon>Uroviricota</taxon>
        <taxon>Caudoviricetes</taxon>
        <taxon>Schitoviridae</taxon>
        <taxon>Demetervirinae</taxon>
        <taxon>Cyamitesvirus</taxon>
        <taxon>Cyamitesvirus I16</taxon>
    </lineage>
</organism>
<protein>
    <submittedName>
        <fullName evidence="2">Uncharacterized protein</fullName>
    </submittedName>
</protein>
<dbReference type="Proteomes" id="UP000626490">
    <property type="component" value="Segment"/>
</dbReference>
<keyword evidence="1" id="KW-0812">Transmembrane</keyword>
<gene>
    <name evidence="2" type="ORF">EVC27_102</name>
</gene>
<keyword evidence="3" id="KW-1185">Reference proteome</keyword>
<name>A0A7S5RN02_9CAUD</name>
<proteinExistence type="predicted"/>
<evidence type="ECO:0000313" key="3">
    <source>
        <dbReference type="Proteomes" id="UP000626490"/>
    </source>
</evidence>
<evidence type="ECO:0000256" key="1">
    <source>
        <dbReference type="SAM" id="Phobius"/>
    </source>
</evidence>
<keyword evidence="1" id="KW-0472">Membrane</keyword>
<accession>A0A7S5RN02</accession>